<organism evidence="3 4">
    <name type="scientific">Chryseobacterium salivictor</name>
    <dbReference type="NCBI Taxonomy" id="2547600"/>
    <lineage>
        <taxon>Bacteria</taxon>
        <taxon>Pseudomonadati</taxon>
        <taxon>Bacteroidota</taxon>
        <taxon>Flavobacteriia</taxon>
        <taxon>Flavobacteriales</taxon>
        <taxon>Weeksellaceae</taxon>
        <taxon>Chryseobacterium group</taxon>
        <taxon>Chryseobacterium</taxon>
    </lineage>
</organism>
<evidence type="ECO:0000313" key="3">
    <source>
        <dbReference type="EMBL" id="QBO58780.1"/>
    </source>
</evidence>
<dbReference type="GO" id="GO:0000034">
    <property type="term" value="F:adenine deaminase activity"/>
    <property type="evidence" value="ECO:0007669"/>
    <property type="project" value="UniProtKB-EC"/>
</dbReference>
<dbReference type="InterPro" id="IPR051781">
    <property type="entry name" value="Metallo-dep_Hydrolase"/>
</dbReference>
<keyword evidence="1" id="KW-0732">Signal</keyword>
<dbReference type="InterPro" id="IPR006680">
    <property type="entry name" value="Amidohydro-rel"/>
</dbReference>
<dbReference type="OrthoDB" id="9797498at2"/>
<dbReference type="Pfam" id="PF01979">
    <property type="entry name" value="Amidohydro_1"/>
    <property type="match status" value="1"/>
</dbReference>
<proteinExistence type="predicted"/>
<dbReference type="SUPFAM" id="SSF51556">
    <property type="entry name" value="Metallo-dependent hydrolases"/>
    <property type="match status" value="1"/>
</dbReference>
<dbReference type="EMBL" id="CP037954">
    <property type="protein sequence ID" value="QBO58780.1"/>
    <property type="molecule type" value="Genomic_DNA"/>
</dbReference>
<dbReference type="KEGG" id="csal:NBC122_01972"/>
<dbReference type="Gene3D" id="3.20.20.140">
    <property type="entry name" value="Metal-dependent hydrolases"/>
    <property type="match status" value="2"/>
</dbReference>
<dbReference type="Proteomes" id="UP000294419">
    <property type="component" value="Chromosome"/>
</dbReference>
<evidence type="ECO:0000313" key="4">
    <source>
        <dbReference type="Proteomes" id="UP000294419"/>
    </source>
</evidence>
<keyword evidence="4" id="KW-1185">Reference proteome</keyword>
<dbReference type="AlphaFoldDB" id="A0A4P6ZGG3"/>
<evidence type="ECO:0000256" key="1">
    <source>
        <dbReference type="SAM" id="SignalP"/>
    </source>
</evidence>
<dbReference type="InterPro" id="IPR032466">
    <property type="entry name" value="Metal_Hydrolase"/>
</dbReference>
<dbReference type="InterPro" id="IPR011059">
    <property type="entry name" value="Metal-dep_hydrolase_composite"/>
</dbReference>
<dbReference type="EC" id="3.5.4.2" evidence="3"/>
<feature type="signal peptide" evidence="1">
    <location>
        <begin position="1"/>
        <end position="21"/>
    </location>
</feature>
<reference evidence="3 4" key="1">
    <citation type="submission" date="2019-03" db="EMBL/GenBank/DDBJ databases">
        <authorList>
            <person name="Kim H."/>
            <person name="Yu S.-M."/>
        </authorList>
    </citation>
    <scope>NUCLEOTIDE SEQUENCE [LARGE SCALE GENOMIC DNA]</scope>
    <source>
        <strain evidence="3 4">NBC122</strain>
    </source>
</reference>
<accession>A0A4P6ZGG3</accession>
<dbReference type="SUPFAM" id="SSF51338">
    <property type="entry name" value="Composite domain of metallo-dependent hydrolases"/>
    <property type="match status" value="2"/>
</dbReference>
<feature type="domain" description="Amidohydrolase-related" evidence="2">
    <location>
        <begin position="836"/>
        <end position="928"/>
    </location>
</feature>
<sequence>MIRKLLSVVAAGIFVAGSAQVGYWPNDTKGKDRSVYAVKNITLYQDYKTKVENAVLVFQEGKILASGKVSIPKNAVVIDGHGAFVYPSFIDPYASVGVEKAKRNEYNPGSSYLPTDATSSAYNDAVKADARAVSTFTNQGKDFQEYLNQGFGSVLSFNEDGIVRGSAVLIALGEGISSEKVIKEDAGLMLSLDKGSSRQAYPSSLVGAVALLRQLYLDADWYGKAGNAENKNTNLEAFNRFKKLPTIIETSEKWDVLRADNIGDEAATQFVFVGSGTEYQRVKEMKATNGTFILPLEYPKPYQVQDMMNPEDLDVADLKHWELAPYNAVYLAREKVPFALTMFKLKDKASFLDKLRDLNKKGLSKEEILQSLTQKPAQILQVTSLGNLNQGSLANFIMVSDDLFAKEAVIYENWVSGKQNIINRSPDTDVRGDYRVQLNSQTYDLKIKGKITKPEAEIIQSDKKGKVKIAVADYKMAMELKLPNDSLQNYRIMLPLTDFKNRTGTAMDKDGHSVPFTISFVKAFEPEAKKEDIAKADEPGKIWYPFSAFGAETLPAQKDYLIRNATVWTNSSKGIAKNTDVKVSKGKIVQVGQGLSPGNAAVIDGTNFHLTSGIIDEHTHIGLSRGVNESGTNNSGEVRMSDAIDPDDVNFYRQLAGGVTSAQQLHGSANPVGGQASMVKFRWGEDAENMRFPQAKPYIKFALGENVKQSNWGNSPNRFPQSRGGVEQAFDFWFTRALEYEKEKAVNKNYRKDLRLETMLEILKDKRFITCHSYVQSEINMLMDVADRFDFRVQTFTHILEGYKVADKMKKHGANASTFSDWWAYKEEVREAIPYNAALMMQAGVNVAINSDDAEMARRLNQEAGKTVKYGNVPQEEAWKMVTLNPAKMLQIDHKVGSIEAGKDADLVLWTNNPLSIYATVDKTFVDGILYFDAAQQPLKDKMVKDEKNRIIQKMLFSDDAKKGNTQSTEKKQRTLYHCDTLEGEEHESHSH</sequence>
<dbReference type="RefSeq" id="WP_133440176.1">
    <property type="nucleotide sequence ID" value="NZ_CP037954.1"/>
</dbReference>
<gene>
    <name evidence="3" type="primary">ade</name>
    <name evidence="3" type="ORF">NBC122_01972</name>
</gene>
<dbReference type="PANTHER" id="PTHR43135:SF3">
    <property type="entry name" value="ALPHA-D-RIBOSE 1-METHYLPHOSPHONATE 5-TRIPHOSPHATE DIPHOSPHATASE"/>
    <property type="match status" value="1"/>
</dbReference>
<protein>
    <submittedName>
        <fullName evidence="3">Adenine deaminase</fullName>
        <ecNumber evidence="3">3.5.4.2</ecNumber>
    </submittedName>
</protein>
<dbReference type="PANTHER" id="PTHR43135">
    <property type="entry name" value="ALPHA-D-RIBOSE 1-METHYLPHOSPHONATE 5-TRIPHOSPHATE DIPHOSPHATASE"/>
    <property type="match status" value="1"/>
</dbReference>
<name>A0A4P6ZGG3_9FLAO</name>
<keyword evidence="3" id="KW-0378">Hydrolase</keyword>
<evidence type="ECO:0000259" key="2">
    <source>
        <dbReference type="Pfam" id="PF01979"/>
    </source>
</evidence>
<feature type="chain" id="PRO_5020439840" evidence="1">
    <location>
        <begin position="22"/>
        <end position="992"/>
    </location>
</feature>